<proteinExistence type="predicted"/>
<accession>A0A4C1WXI2</accession>
<dbReference type="Proteomes" id="UP000299102">
    <property type="component" value="Unassembled WGS sequence"/>
</dbReference>
<gene>
    <name evidence="1" type="ORF">EVAR_11642_1</name>
</gene>
<comment type="caution">
    <text evidence="1">The sequence shown here is derived from an EMBL/GenBank/DDBJ whole genome shotgun (WGS) entry which is preliminary data.</text>
</comment>
<name>A0A4C1WXI2_EUMVA</name>
<evidence type="ECO:0000313" key="1">
    <source>
        <dbReference type="EMBL" id="GBP54889.1"/>
    </source>
</evidence>
<keyword evidence="2" id="KW-1185">Reference proteome</keyword>
<protein>
    <submittedName>
        <fullName evidence="1">Uncharacterized protein</fullName>
    </submittedName>
</protein>
<reference evidence="1 2" key="1">
    <citation type="journal article" date="2019" name="Commun. Biol.">
        <title>The bagworm genome reveals a unique fibroin gene that provides high tensile strength.</title>
        <authorList>
            <person name="Kono N."/>
            <person name="Nakamura H."/>
            <person name="Ohtoshi R."/>
            <person name="Tomita M."/>
            <person name="Numata K."/>
            <person name="Arakawa K."/>
        </authorList>
    </citation>
    <scope>NUCLEOTIDE SEQUENCE [LARGE SCALE GENOMIC DNA]</scope>
</reference>
<dbReference type="AlphaFoldDB" id="A0A4C1WXI2"/>
<organism evidence="1 2">
    <name type="scientific">Eumeta variegata</name>
    <name type="common">Bagworm moth</name>
    <name type="synonym">Eumeta japonica</name>
    <dbReference type="NCBI Taxonomy" id="151549"/>
    <lineage>
        <taxon>Eukaryota</taxon>
        <taxon>Metazoa</taxon>
        <taxon>Ecdysozoa</taxon>
        <taxon>Arthropoda</taxon>
        <taxon>Hexapoda</taxon>
        <taxon>Insecta</taxon>
        <taxon>Pterygota</taxon>
        <taxon>Neoptera</taxon>
        <taxon>Endopterygota</taxon>
        <taxon>Lepidoptera</taxon>
        <taxon>Glossata</taxon>
        <taxon>Ditrysia</taxon>
        <taxon>Tineoidea</taxon>
        <taxon>Psychidae</taxon>
        <taxon>Oiketicinae</taxon>
        <taxon>Eumeta</taxon>
    </lineage>
</organism>
<dbReference type="EMBL" id="BGZK01000656">
    <property type="protein sequence ID" value="GBP54889.1"/>
    <property type="molecule type" value="Genomic_DNA"/>
</dbReference>
<sequence>MSSPVRHVYALFIHNKKSTRRTPTWESSYTAYGLKTDTKAIVRRRARLFKVDVADKPPGRRGAAGRHAGAGGAARPESLKLYPAATSNVPSGKLVFAMCRFVPLIY</sequence>
<evidence type="ECO:0000313" key="2">
    <source>
        <dbReference type="Proteomes" id="UP000299102"/>
    </source>
</evidence>